<feature type="repeat" description="WD" evidence="5">
    <location>
        <begin position="345"/>
        <end position="386"/>
    </location>
</feature>
<accession>A0A075UUC7</accession>
<dbReference type="GO" id="GO:0005524">
    <property type="term" value="F:ATP binding"/>
    <property type="evidence" value="ECO:0007669"/>
    <property type="project" value="UniProtKB-UniRule"/>
</dbReference>
<dbReference type="Pfam" id="PF00069">
    <property type="entry name" value="Pkinase"/>
    <property type="match status" value="1"/>
</dbReference>
<dbReference type="Gene3D" id="3.30.200.20">
    <property type="entry name" value="Phosphorylase Kinase, domain 1"/>
    <property type="match status" value="1"/>
</dbReference>
<dbReference type="CDD" id="cd14014">
    <property type="entry name" value="STKc_PknB_like"/>
    <property type="match status" value="1"/>
</dbReference>
<dbReference type="PROSITE" id="PS50294">
    <property type="entry name" value="WD_REPEATS_REGION"/>
    <property type="match status" value="7"/>
</dbReference>
<dbReference type="InterPro" id="IPR020472">
    <property type="entry name" value="WD40_PAC1"/>
</dbReference>
<name>A0A075UUC7_9PSEU</name>
<feature type="repeat" description="WD" evidence="5">
    <location>
        <begin position="436"/>
        <end position="477"/>
    </location>
</feature>
<evidence type="ECO:0000256" key="1">
    <source>
        <dbReference type="ARBA" id="ARBA00022574"/>
    </source>
</evidence>
<feature type="repeat" description="WD" evidence="5">
    <location>
        <begin position="309"/>
        <end position="343"/>
    </location>
</feature>
<dbReference type="STRING" id="208439.AJAP_15815"/>
<evidence type="ECO:0000313" key="9">
    <source>
        <dbReference type="Proteomes" id="UP000028492"/>
    </source>
</evidence>
<dbReference type="Proteomes" id="UP000028492">
    <property type="component" value="Chromosome"/>
</dbReference>
<protein>
    <recommendedName>
        <fullName evidence="7">Protein kinase domain-containing protein</fullName>
    </recommendedName>
</protein>
<dbReference type="Pfam" id="PF00400">
    <property type="entry name" value="WD40"/>
    <property type="match status" value="7"/>
</dbReference>
<dbReference type="SMART" id="SM00320">
    <property type="entry name" value="WD40"/>
    <property type="match status" value="7"/>
</dbReference>
<feature type="binding site" evidence="6">
    <location>
        <position position="35"/>
    </location>
    <ligand>
        <name>ATP</name>
        <dbReference type="ChEBI" id="CHEBI:30616"/>
    </ligand>
</feature>
<dbReference type="HOGENOM" id="CLU_000288_135_4_11"/>
<dbReference type="PRINTS" id="PR00320">
    <property type="entry name" value="GPROTEINBRPT"/>
</dbReference>
<dbReference type="InterPro" id="IPR000719">
    <property type="entry name" value="Prot_kinase_dom"/>
</dbReference>
<dbReference type="eggNOG" id="COG0515">
    <property type="taxonomic scope" value="Bacteria"/>
</dbReference>
<dbReference type="SMART" id="SM00220">
    <property type="entry name" value="S_TKc"/>
    <property type="match status" value="1"/>
</dbReference>
<dbReference type="InterPro" id="IPR050349">
    <property type="entry name" value="WD_LIS1/nudF_dynein_reg"/>
</dbReference>
<evidence type="ECO:0000256" key="3">
    <source>
        <dbReference type="ARBA" id="ARBA00022741"/>
    </source>
</evidence>
<feature type="domain" description="Protein kinase" evidence="7">
    <location>
        <begin position="6"/>
        <end position="281"/>
    </location>
</feature>
<dbReference type="KEGG" id="aja:AJAP_15815"/>
<dbReference type="GO" id="GO:0004672">
    <property type="term" value="F:protein kinase activity"/>
    <property type="evidence" value="ECO:0007669"/>
    <property type="project" value="InterPro"/>
</dbReference>
<dbReference type="PROSITE" id="PS00108">
    <property type="entry name" value="PROTEIN_KINASE_ST"/>
    <property type="match status" value="1"/>
</dbReference>
<keyword evidence="3 6" id="KW-0547">Nucleotide-binding</keyword>
<dbReference type="InterPro" id="IPR008271">
    <property type="entry name" value="Ser/Thr_kinase_AS"/>
</dbReference>
<dbReference type="Gene3D" id="1.10.510.10">
    <property type="entry name" value="Transferase(Phosphotransferase) domain 1"/>
    <property type="match status" value="1"/>
</dbReference>
<sequence length="604" mass="64202">MVGDRYRLLAELGSGGFGRVWRARDETLEVDVAVKEIWLPDAAAETERTARLKRATREARNAARLRDHPNIVAVHDVLVEGDLPWIVMRLVDGASLEERISADGRLPVDKVRRVAADLLRALSAAEQAGIAHRDVKPANVLFAGDEGALLTDFGIAVHRTDTVLTATGMVIGTIEYTAPERLNGTGDQGTTSDLFSLGATLYAAVEGHSPFHRDTVAASMAAVLFEPVPEPEHAGELSTLITGLLDKDPAQRLTTREALALAGQLPKPPEKTRHFTKHETITGPTPGKVPAYHCVWARAAPGNWICPGVEALAFSPDGRLLASGGGDKTVRLWNPETGQPIGEPLVGHTKQVLTVAFSPDGRLLASAGPDKTIRLWNPATGQPVGEPLKEHPGNGIHPGVCVVAFSPDGRLLATGCTDKTIRLWNPATGQPVGRRLTGHTGPVLSLAFSPDGRLLASGSTDKSVRLWDPETGQPVDHPLIAHLGAVQAVAFRSDGRLLASGSEDAIVRLWWDPAAGRPVSHPLSGHTGPVTALAFDPVGGLLATGGQDNSVRFWWDPATGRPLGDPLTDHTRPVTAMAFSPDGKLLATGGHDKTIRMWSNAPLP</sequence>
<dbReference type="PROSITE" id="PS50011">
    <property type="entry name" value="PROTEIN_KINASE_DOM"/>
    <property type="match status" value="1"/>
</dbReference>
<evidence type="ECO:0000256" key="5">
    <source>
        <dbReference type="PROSITE-ProRule" id="PRU00221"/>
    </source>
</evidence>
<dbReference type="eggNOG" id="COG2319">
    <property type="taxonomic scope" value="Bacteria"/>
</dbReference>
<feature type="repeat" description="WD" evidence="5">
    <location>
        <begin position="400"/>
        <end position="434"/>
    </location>
</feature>
<dbReference type="InterPro" id="IPR017441">
    <property type="entry name" value="Protein_kinase_ATP_BS"/>
</dbReference>
<evidence type="ECO:0000256" key="4">
    <source>
        <dbReference type="ARBA" id="ARBA00022840"/>
    </source>
</evidence>
<dbReference type="Gene3D" id="2.130.10.10">
    <property type="entry name" value="YVTN repeat-like/Quinoprotein amine dehydrogenase"/>
    <property type="match status" value="3"/>
</dbReference>
<dbReference type="CDD" id="cd00200">
    <property type="entry name" value="WD40"/>
    <property type="match status" value="1"/>
</dbReference>
<evidence type="ECO:0000256" key="6">
    <source>
        <dbReference type="PROSITE-ProRule" id="PRU10141"/>
    </source>
</evidence>
<keyword evidence="1 5" id="KW-0853">WD repeat</keyword>
<dbReference type="InterPro" id="IPR011009">
    <property type="entry name" value="Kinase-like_dom_sf"/>
</dbReference>
<evidence type="ECO:0000313" key="8">
    <source>
        <dbReference type="EMBL" id="AIG76036.1"/>
    </source>
</evidence>
<organism evidence="8 9">
    <name type="scientific">Amycolatopsis japonica</name>
    <dbReference type="NCBI Taxonomy" id="208439"/>
    <lineage>
        <taxon>Bacteria</taxon>
        <taxon>Bacillati</taxon>
        <taxon>Actinomycetota</taxon>
        <taxon>Actinomycetes</taxon>
        <taxon>Pseudonocardiales</taxon>
        <taxon>Pseudonocardiaceae</taxon>
        <taxon>Amycolatopsis</taxon>
        <taxon>Amycolatopsis japonica group</taxon>
    </lineage>
</organism>
<keyword evidence="2" id="KW-0677">Repeat</keyword>
<dbReference type="AlphaFoldDB" id="A0A075UUC7"/>
<evidence type="ECO:0000256" key="2">
    <source>
        <dbReference type="ARBA" id="ARBA00022737"/>
    </source>
</evidence>
<gene>
    <name evidence="8" type="ORF">AJAP_15815</name>
</gene>
<dbReference type="SUPFAM" id="SSF50978">
    <property type="entry name" value="WD40 repeat-like"/>
    <property type="match status" value="1"/>
</dbReference>
<dbReference type="InterPro" id="IPR001680">
    <property type="entry name" value="WD40_rpt"/>
</dbReference>
<keyword evidence="4 6" id="KW-0067">ATP-binding</keyword>
<dbReference type="EMBL" id="CP008953">
    <property type="protein sequence ID" value="AIG76036.1"/>
    <property type="molecule type" value="Genomic_DNA"/>
</dbReference>
<dbReference type="PANTHER" id="PTHR44129">
    <property type="entry name" value="WD REPEAT-CONTAINING PROTEIN POP1"/>
    <property type="match status" value="1"/>
</dbReference>
<feature type="repeat" description="WD" evidence="5">
    <location>
        <begin position="567"/>
        <end position="599"/>
    </location>
</feature>
<dbReference type="SUPFAM" id="SSF56112">
    <property type="entry name" value="Protein kinase-like (PK-like)"/>
    <property type="match status" value="1"/>
</dbReference>
<proteinExistence type="predicted"/>
<dbReference type="InterPro" id="IPR015943">
    <property type="entry name" value="WD40/YVTN_repeat-like_dom_sf"/>
</dbReference>
<feature type="repeat" description="WD" evidence="5">
    <location>
        <begin position="523"/>
        <end position="554"/>
    </location>
</feature>
<reference evidence="8 9" key="1">
    <citation type="journal article" date="2014" name="J. Biotechnol.">
        <title>Complete genome sequence of the actinobacterium Amycolatopsis japonica MG417-CF17(T) (=DSM 44213T) producing (S,S)-N,N'-ethylenediaminedisuccinic acid.</title>
        <authorList>
            <person name="Stegmann E."/>
            <person name="Albersmeier A."/>
            <person name="Spohn M."/>
            <person name="Gert H."/>
            <person name="Weber T."/>
            <person name="Wohlleben W."/>
            <person name="Kalinowski J."/>
            <person name="Ruckert C."/>
        </authorList>
    </citation>
    <scope>NUCLEOTIDE SEQUENCE [LARGE SCALE GENOMIC DNA]</scope>
    <source>
        <strain evidence="9">MG417-CF17 (DSM 44213)</strain>
    </source>
</reference>
<evidence type="ECO:0000259" key="7">
    <source>
        <dbReference type="PROSITE" id="PS50011"/>
    </source>
</evidence>
<keyword evidence="9" id="KW-1185">Reference proteome</keyword>
<dbReference type="InterPro" id="IPR036322">
    <property type="entry name" value="WD40_repeat_dom_sf"/>
</dbReference>
<feature type="repeat" description="WD" evidence="5">
    <location>
        <begin position="479"/>
        <end position="510"/>
    </location>
</feature>
<dbReference type="PROSITE" id="PS00107">
    <property type="entry name" value="PROTEIN_KINASE_ATP"/>
    <property type="match status" value="1"/>
</dbReference>
<dbReference type="PROSITE" id="PS50082">
    <property type="entry name" value="WD_REPEATS_2"/>
    <property type="match status" value="7"/>
</dbReference>